<protein>
    <submittedName>
        <fullName evidence="1">Uncharacterized protein</fullName>
    </submittedName>
</protein>
<sequence>MTIYNQTAAVLAKDDRIPLLYQQASPGDRSILPMMLDREDSVGSTSADSPNDRLWSCFAEHGWMEPSQGGAPLPGSRGFRLTEAGRRALPVLLALLHKDSALG</sequence>
<name>A0A0M3AQL7_9SPHN</name>
<dbReference type="AlphaFoldDB" id="A0A0M3AQL7"/>
<dbReference type="EMBL" id="LBIC01000007">
    <property type="protein sequence ID" value="KKW91201.1"/>
    <property type="molecule type" value="Genomic_DNA"/>
</dbReference>
<keyword evidence="2" id="KW-1185">Reference proteome</keyword>
<comment type="caution">
    <text evidence="1">The sequence shown here is derived from an EMBL/GenBank/DDBJ whole genome shotgun (WGS) entry which is preliminary data.</text>
</comment>
<dbReference type="Proteomes" id="UP000033874">
    <property type="component" value="Unassembled WGS sequence"/>
</dbReference>
<evidence type="ECO:0000313" key="1">
    <source>
        <dbReference type="EMBL" id="KKW91201.1"/>
    </source>
</evidence>
<dbReference type="PATRIC" id="fig|56193.3.peg.3489"/>
<organism evidence="1 2">
    <name type="scientific">Sphingobium chungbukense</name>
    <dbReference type="NCBI Taxonomy" id="56193"/>
    <lineage>
        <taxon>Bacteria</taxon>
        <taxon>Pseudomonadati</taxon>
        <taxon>Pseudomonadota</taxon>
        <taxon>Alphaproteobacteria</taxon>
        <taxon>Sphingomonadales</taxon>
        <taxon>Sphingomonadaceae</taxon>
        <taxon>Sphingobium</taxon>
    </lineage>
</organism>
<evidence type="ECO:0000313" key="2">
    <source>
        <dbReference type="Proteomes" id="UP000033874"/>
    </source>
</evidence>
<accession>A0A0M3AQL7</accession>
<dbReference type="RefSeq" id="WP_046764716.1">
    <property type="nucleotide sequence ID" value="NZ_LBIC01000007.1"/>
</dbReference>
<proteinExistence type="predicted"/>
<gene>
    <name evidence="1" type="ORF">YP76_16655</name>
</gene>
<dbReference type="STRING" id="56193.YP76_16655"/>
<reference evidence="1 2" key="1">
    <citation type="submission" date="2015-04" db="EMBL/GenBank/DDBJ databases">
        <title>Genome sequence of aromatic hydrocarbons-degrading Sphingobium chungbukense DJ77.</title>
        <authorList>
            <person name="Kim Y.-C."/>
            <person name="Chae J.-C."/>
        </authorList>
    </citation>
    <scope>NUCLEOTIDE SEQUENCE [LARGE SCALE GENOMIC DNA]</scope>
    <source>
        <strain evidence="1 2">DJ77</strain>
    </source>
</reference>